<evidence type="ECO:0000313" key="1">
    <source>
        <dbReference type="EMBL" id="NSX54538.1"/>
    </source>
</evidence>
<gene>
    <name evidence="1" type="ORF">HRQ87_06945</name>
</gene>
<organism evidence="1 2">
    <name type="scientific">Parasulfitobacter algicola</name>
    <dbReference type="NCBI Taxonomy" id="2614809"/>
    <lineage>
        <taxon>Bacteria</taxon>
        <taxon>Pseudomonadati</taxon>
        <taxon>Pseudomonadota</taxon>
        <taxon>Alphaproteobacteria</taxon>
        <taxon>Rhodobacterales</taxon>
        <taxon>Roseobacteraceae</taxon>
        <taxon>Parasulfitobacter</taxon>
    </lineage>
</organism>
<dbReference type="Gene3D" id="3.40.630.40">
    <property type="entry name" value="Zn-dependent exopeptidases"/>
    <property type="match status" value="1"/>
</dbReference>
<evidence type="ECO:0000313" key="2">
    <source>
        <dbReference type="Proteomes" id="UP000777935"/>
    </source>
</evidence>
<sequence length="255" mass="28193">MAQSKIKNSYDIVRVVNADATSRVVLVCEHASRFIPDHLDHLGLSQKDRDSHAAWDPGALVIAERLSKSLNAKLVISGVSRLVYDCNRPPDAPDAMPDRSELIEIPGNKGLDVIARAHRAARYYEPFRTTLAQTIAATSAPIIMTIHSFTPVYHGEKRDVDIGILHDSDMRLANALLDIAPKHTHLQVRRNQPYGPEHGVTHTLKEHAISGGHLNVMLEIRNDLIITQHDQAEMAEMLAAWLTAALAHLQTKSTA</sequence>
<dbReference type="SUPFAM" id="SSF53187">
    <property type="entry name" value="Zn-dependent exopeptidases"/>
    <property type="match status" value="1"/>
</dbReference>
<dbReference type="InterPro" id="IPR007709">
    <property type="entry name" value="N-FG_amidohydro"/>
</dbReference>
<accession>A0ABX2IWD5</accession>
<comment type="caution">
    <text evidence="1">The sequence shown here is derived from an EMBL/GenBank/DDBJ whole genome shotgun (WGS) entry which is preliminary data.</text>
</comment>
<dbReference type="InterPro" id="IPR011227">
    <property type="entry name" value="UCP029730"/>
</dbReference>
<proteinExistence type="predicted"/>
<dbReference type="EMBL" id="JABUFE010000003">
    <property type="protein sequence ID" value="NSX54538.1"/>
    <property type="molecule type" value="Genomic_DNA"/>
</dbReference>
<keyword evidence="2" id="KW-1185">Reference proteome</keyword>
<protein>
    <submittedName>
        <fullName evidence="1">N-formylglutamate amidohydrolase</fullName>
    </submittedName>
</protein>
<name>A0ABX2IWD5_9RHOB</name>
<dbReference type="Proteomes" id="UP000777935">
    <property type="component" value="Unassembled WGS sequence"/>
</dbReference>
<dbReference type="RefSeq" id="WP_174136667.1">
    <property type="nucleotide sequence ID" value="NZ_JABUFE010000003.1"/>
</dbReference>
<dbReference type="Pfam" id="PF05013">
    <property type="entry name" value="FGase"/>
    <property type="match status" value="1"/>
</dbReference>
<reference evidence="1 2" key="1">
    <citation type="submission" date="2020-06" db="EMBL/GenBank/DDBJ databases">
        <title>Sulfitobacter algicola sp. nov., isolated from green algae.</title>
        <authorList>
            <person name="Wang C."/>
        </authorList>
    </citation>
    <scope>NUCLEOTIDE SEQUENCE [LARGE SCALE GENOMIC DNA]</scope>
    <source>
        <strain evidence="1 2">1151</strain>
    </source>
</reference>
<dbReference type="PIRSF" id="PIRSF029730">
    <property type="entry name" value="UCP029730"/>
    <property type="match status" value="1"/>
</dbReference>